<proteinExistence type="predicted"/>
<dbReference type="STRING" id="1931241.BVH74_01535"/>
<protein>
    <submittedName>
        <fullName evidence="2">Type IV pilus modification protein PilV</fullName>
    </submittedName>
</protein>
<dbReference type="Proteomes" id="UP000243488">
    <property type="component" value="Chromosome"/>
</dbReference>
<dbReference type="InterPro" id="IPR012902">
    <property type="entry name" value="N_methyl_site"/>
</dbReference>
<evidence type="ECO:0000313" key="3">
    <source>
        <dbReference type="Proteomes" id="UP000243488"/>
    </source>
</evidence>
<keyword evidence="1" id="KW-0472">Membrane</keyword>
<dbReference type="InterPro" id="IPR013362">
    <property type="entry name" value="Pilus_4_PilV"/>
</dbReference>
<dbReference type="NCBIfam" id="TIGR02523">
    <property type="entry name" value="type_IV_pilV"/>
    <property type="match status" value="1"/>
</dbReference>
<dbReference type="NCBIfam" id="TIGR02532">
    <property type="entry name" value="IV_pilin_GFxxxE"/>
    <property type="match status" value="1"/>
</dbReference>
<dbReference type="AlphaFoldDB" id="A0A1V0B0Q2"/>
<accession>A0A1V0B0Q2</accession>
<organism evidence="2 3">
    <name type="scientific">Halopseudomonas phragmitis</name>
    <dbReference type="NCBI Taxonomy" id="1931241"/>
    <lineage>
        <taxon>Bacteria</taxon>
        <taxon>Pseudomonadati</taxon>
        <taxon>Pseudomonadota</taxon>
        <taxon>Gammaproteobacteria</taxon>
        <taxon>Pseudomonadales</taxon>
        <taxon>Pseudomonadaceae</taxon>
        <taxon>Halopseudomonas</taxon>
    </lineage>
</organism>
<dbReference type="RefSeq" id="WP_080048385.1">
    <property type="nucleotide sequence ID" value="NZ_CP020100.1"/>
</dbReference>
<evidence type="ECO:0000256" key="1">
    <source>
        <dbReference type="SAM" id="Phobius"/>
    </source>
</evidence>
<sequence length="146" mass="15624">MSCLSCQRGSSLLEVLIAVLVLAIGVLGAASLQLNALRFNASAAHSTLASFIAYDILDRMRANYQQLDQYVTQISGDCQRVPAFAQDILARDLADLHEAVSCLLPGGTATVERQGARVIVTIAWSETRIVAGQTDTRFVVSSEIGL</sequence>
<dbReference type="EMBL" id="CP020100">
    <property type="protein sequence ID" value="AQZ93527.1"/>
    <property type="molecule type" value="Genomic_DNA"/>
</dbReference>
<keyword evidence="3" id="KW-1185">Reference proteome</keyword>
<keyword evidence="1" id="KW-0812">Transmembrane</keyword>
<name>A0A1V0B0Q2_9GAMM</name>
<gene>
    <name evidence="2" type="ORF">BVH74_01535</name>
</gene>
<reference evidence="2 3" key="1">
    <citation type="submission" date="2017-03" db="EMBL/GenBank/DDBJ databases">
        <title>Complete genome sequence of the novel DNRA strain Pseudomonas sp. S-6-2 isolated from Chinese polluted river sediment. Journal of Biotechnology.</title>
        <authorList>
            <person name="Li J."/>
            <person name="Xiang F."/>
            <person name="Wang L."/>
            <person name="Xi L."/>
            <person name="Liu J."/>
        </authorList>
    </citation>
    <scope>NUCLEOTIDE SEQUENCE [LARGE SCALE GENOMIC DNA]</scope>
    <source>
        <strain evidence="2 3">S-6-2</strain>
    </source>
</reference>
<keyword evidence="1" id="KW-1133">Transmembrane helix</keyword>
<dbReference type="Pfam" id="PF07963">
    <property type="entry name" value="N_methyl"/>
    <property type="match status" value="1"/>
</dbReference>
<dbReference type="KEGG" id="ppha:BVH74_01535"/>
<feature type="transmembrane region" description="Helical" evidence="1">
    <location>
        <begin position="12"/>
        <end position="33"/>
    </location>
</feature>
<evidence type="ECO:0000313" key="2">
    <source>
        <dbReference type="EMBL" id="AQZ93527.1"/>
    </source>
</evidence>